<dbReference type="SMART" id="SM00345">
    <property type="entry name" value="HTH_GNTR"/>
    <property type="match status" value="1"/>
</dbReference>
<dbReference type="Pfam" id="PF00392">
    <property type="entry name" value="GntR"/>
    <property type="match status" value="1"/>
</dbReference>
<dbReference type="RefSeq" id="WP_186841295.1">
    <property type="nucleotide sequence ID" value="NZ_WJBC01000003.1"/>
</dbReference>
<feature type="domain" description="HTH gntR-type" evidence="4">
    <location>
        <begin position="3"/>
        <end position="71"/>
    </location>
</feature>
<protein>
    <submittedName>
        <fullName evidence="5">GntR family transcriptional regulator</fullName>
    </submittedName>
</protein>
<sequence>MDTKLYKQIVKDISDKIISGELKPGSRLPSENELMDIYNASKSTIEKSMMILAHEGYILTIPRKGNYITRPALDHFSLHYREDELLSSMFAGLNDFDFSITPVGSKRQSLVINKTFDIDKKNICYATKQYFFENANDFQLNKNQLLTKTDLDILLLFNKPLELQKQITLVADFCPEKVAEKIDVAPQSAVFFIEILFTHRKTLTEVAQFKTYFNPHYLHLNFST</sequence>
<evidence type="ECO:0000256" key="1">
    <source>
        <dbReference type="ARBA" id="ARBA00023015"/>
    </source>
</evidence>
<dbReference type="InterPro" id="IPR000524">
    <property type="entry name" value="Tscrpt_reg_HTH_GntR"/>
</dbReference>
<evidence type="ECO:0000256" key="2">
    <source>
        <dbReference type="ARBA" id="ARBA00023125"/>
    </source>
</evidence>
<dbReference type="Proteomes" id="UP000603234">
    <property type="component" value="Unassembled WGS sequence"/>
</dbReference>
<dbReference type="InterPro" id="IPR036390">
    <property type="entry name" value="WH_DNA-bd_sf"/>
</dbReference>
<reference evidence="5 6" key="1">
    <citation type="journal article" date="2020" name="mSystems">
        <title>Defining Genomic and Predicted Metabolic Features of the Acetobacterium Genus.</title>
        <authorList>
            <person name="Ross D.E."/>
            <person name="Marshall C.W."/>
            <person name="Gulliver D."/>
            <person name="May H.D."/>
            <person name="Norman R.S."/>
        </authorList>
    </citation>
    <scope>NUCLEOTIDE SEQUENCE [LARGE SCALE GENOMIC DNA]</scope>
    <source>
        <strain evidence="5 6">DSM 8238</strain>
    </source>
</reference>
<keyword evidence="3" id="KW-0804">Transcription</keyword>
<dbReference type="PANTHER" id="PTHR44846">
    <property type="entry name" value="MANNOSYL-D-GLYCERATE TRANSPORT/METABOLISM SYSTEM REPRESSOR MNGR-RELATED"/>
    <property type="match status" value="1"/>
</dbReference>
<evidence type="ECO:0000259" key="4">
    <source>
        <dbReference type="PROSITE" id="PS50949"/>
    </source>
</evidence>
<evidence type="ECO:0000256" key="3">
    <source>
        <dbReference type="ARBA" id="ARBA00023163"/>
    </source>
</evidence>
<dbReference type="CDD" id="cd07377">
    <property type="entry name" value="WHTH_GntR"/>
    <property type="match status" value="1"/>
</dbReference>
<comment type="caution">
    <text evidence="5">The sequence shown here is derived from an EMBL/GenBank/DDBJ whole genome shotgun (WGS) entry which is preliminary data.</text>
</comment>
<keyword evidence="2" id="KW-0238">DNA-binding</keyword>
<name>A0ABR6WS35_9FIRM</name>
<dbReference type="EMBL" id="WJBC01000003">
    <property type="protein sequence ID" value="MBC3803366.1"/>
    <property type="molecule type" value="Genomic_DNA"/>
</dbReference>
<dbReference type="PRINTS" id="PR00035">
    <property type="entry name" value="HTHGNTR"/>
</dbReference>
<dbReference type="SUPFAM" id="SSF46785">
    <property type="entry name" value="Winged helix' DNA-binding domain"/>
    <property type="match status" value="1"/>
</dbReference>
<keyword evidence="6" id="KW-1185">Reference proteome</keyword>
<evidence type="ECO:0000313" key="6">
    <source>
        <dbReference type="Proteomes" id="UP000603234"/>
    </source>
</evidence>
<organism evidence="5 6">
    <name type="scientific">Acetobacterium fimetarium</name>
    <dbReference type="NCBI Taxonomy" id="52691"/>
    <lineage>
        <taxon>Bacteria</taxon>
        <taxon>Bacillati</taxon>
        <taxon>Bacillota</taxon>
        <taxon>Clostridia</taxon>
        <taxon>Eubacteriales</taxon>
        <taxon>Eubacteriaceae</taxon>
        <taxon>Acetobacterium</taxon>
    </lineage>
</organism>
<dbReference type="InterPro" id="IPR050679">
    <property type="entry name" value="Bact_HTH_transcr_reg"/>
</dbReference>
<evidence type="ECO:0000313" key="5">
    <source>
        <dbReference type="EMBL" id="MBC3803366.1"/>
    </source>
</evidence>
<dbReference type="InterPro" id="IPR036388">
    <property type="entry name" value="WH-like_DNA-bd_sf"/>
</dbReference>
<keyword evidence="1" id="KW-0805">Transcription regulation</keyword>
<gene>
    <name evidence="5" type="ORF">GH808_02790</name>
</gene>
<dbReference type="PROSITE" id="PS50949">
    <property type="entry name" value="HTH_GNTR"/>
    <property type="match status" value="1"/>
</dbReference>
<proteinExistence type="predicted"/>
<dbReference type="Gene3D" id="1.10.10.10">
    <property type="entry name" value="Winged helix-like DNA-binding domain superfamily/Winged helix DNA-binding domain"/>
    <property type="match status" value="1"/>
</dbReference>
<dbReference type="PANTHER" id="PTHR44846:SF1">
    <property type="entry name" value="MANNOSYL-D-GLYCERATE TRANSPORT_METABOLISM SYSTEM REPRESSOR MNGR-RELATED"/>
    <property type="match status" value="1"/>
</dbReference>
<accession>A0ABR6WS35</accession>